<dbReference type="EMBL" id="AVPE01000005">
    <property type="protein sequence ID" value="KGX92639.1"/>
    <property type="molecule type" value="Genomic_DNA"/>
</dbReference>
<evidence type="ECO:0000256" key="1">
    <source>
        <dbReference type="SAM" id="MobiDB-lite"/>
    </source>
</evidence>
<accession>A0A0A5GKY2</accession>
<proteinExistence type="predicted"/>
<gene>
    <name evidence="2" type="ORF">N781_15060</name>
</gene>
<protein>
    <submittedName>
        <fullName evidence="2">Spore germination protein GerPD</fullName>
    </submittedName>
</protein>
<reference evidence="2 3" key="1">
    <citation type="submission" date="2013-08" db="EMBL/GenBank/DDBJ databases">
        <authorList>
            <person name="Huang J."/>
            <person name="Wang G."/>
        </authorList>
    </citation>
    <scope>NUCLEOTIDE SEQUENCE [LARGE SCALE GENOMIC DNA]</scope>
    <source>
        <strain evidence="2 3">JSM 076056</strain>
    </source>
</reference>
<name>A0A0A5GKY2_9BACI</name>
<comment type="caution">
    <text evidence="2">The sequence shown here is derived from an EMBL/GenBank/DDBJ whole genome shotgun (WGS) entry which is preliminary data.</text>
</comment>
<feature type="region of interest" description="Disordered" evidence="1">
    <location>
        <begin position="52"/>
        <end position="72"/>
    </location>
</feature>
<dbReference type="RefSeq" id="WP_051239788.1">
    <property type="nucleotide sequence ID" value="NZ_AULI01000007.1"/>
</dbReference>
<dbReference type="eggNOG" id="ENOG5033C5U">
    <property type="taxonomic scope" value="Bacteria"/>
</dbReference>
<evidence type="ECO:0000313" key="3">
    <source>
        <dbReference type="Proteomes" id="UP000030528"/>
    </source>
</evidence>
<sequence length="72" mass="7628">MCFEVHNYGLTVGQVRILGVSSSSVFLIGDNEEMYLSSIFDTPPESIIVGQEPPASTPLVPLGRSAEGQGSD</sequence>
<keyword evidence="3" id="KW-1185">Reference proteome</keyword>
<dbReference type="STRING" id="1385510.GCA_000425205_01844"/>
<dbReference type="Proteomes" id="UP000030528">
    <property type="component" value="Unassembled WGS sequence"/>
</dbReference>
<organism evidence="2 3">
    <name type="scientific">Pontibacillus halophilus JSM 076056 = DSM 19796</name>
    <dbReference type="NCBI Taxonomy" id="1385510"/>
    <lineage>
        <taxon>Bacteria</taxon>
        <taxon>Bacillati</taxon>
        <taxon>Bacillota</taxon>
        <taxon>Bacilli</taxon>
        <taxon>Bacillales</taxon>
        <taxon>Bacillaceae</taxon>
        <taxon>Pontibacillus</taxon>
    </lineage>
</organism>
<dbReference type="AlphaFoldDB" id="A0A0A5GKY2"/>
<evidence type="ECO:0000313" key="2">
    <source>
        <dbReference type="EMBL" id="KGX92639.1"/>
    </source>
</evidence>